<reference evidence="1" key="2">
    <citation type="submission" date="2021-03" db="UniProtKB">
        <authorList>
            <consortium name="EnsemblPlants"/>
        </authorList>
    </citation>
    <scope>IDENTIFICATION</scope>
</reference>
<dbReference type="Proteomes" id="UP000596660">
    <property type="component" value="Unplaced"/>
</dbReference>
<keyword evidence="2" id="KW-1185">Reference proteome</keyword>
<proteinExistence type="predicted"/>
<dbReference type="Gramene" id="AUR62023935-RA">
    <property type="protein sequence ID" value="AUR62023935-RA:cds"/>
    <property type="gene ID" value="AUR62023935"/>
</dbReference>
<reference evidence="1" key="1">
    <citation type="journal article" date="2017" name="Nature">
        <title>The genome of Chenopodium quinoa.</title>
        <authorList>
            <person name="Jarvis D.E."/>
            <person name="Ho Y.S."/>
            <person name="Lightfoot D.J."/>
            <person name="Schmoeckel S.M."/>
            <person name="Li B."/>
            <person name="Borm T.J.A."/>
            <person name="Ohyanagi H."/>
            <person name="Mineta K."/>
            <person name="Michell C.T."/>
            <person name="Saber N."/>
            <person name="Kharbatia N.M."/>
            <person name="Rupper R.R."/>
            <person name="Sharp A.R."/>
            <person name="Dally N."/>
            <person name="Boughton B.A."/>
            <person name="Woo Y.H."/>
            <person name="Gao G."/>
            <person name="Schijlen E.G.W.M."/>
            <person name="Guo X."/>
            <person name="Momin A.A."/>
            <person name="Negrao S."/>
            <person name="Al-Babili S."/>
            <person name="Gehring C."/>
            <person name="Roessner U."/>
            <person name="Jung C."/>
            <person name="Murphy K."/>
            <person name="Arold S.T."/>
            <person name="Gojobori T."/>
            <person name="van der Linden C.G."/>
            <person name="van Loo E.N."/>
            <person name="Jellen E.N."/>
            <person name="Maughan P.J."/>
            <person name="Tester M."/>
        </authorList>
    </citation>
    <scope>NUCLEOTIDE SEQUENCE [LARGE SCALE GENOMIC DNA]</scope>
    <source>
        <strain evidence="1">cv. PI 614886</strain>
    </source>
</reference>
<sequence>FSFRVLERGESKVVGDMADNDDPLSDFVEEDVASFVALAGMPQCTVVQITKKNRCTLVLKKGHPALVERAGKVNDRGWKSRYLFVDKESLGEEASWMRCGWHDGEIDVAVVTHGRKSLRKVEVVLSITKEDRTSCALS</sequence>
<protein>
    <submittedName>
        <fullName evidence="1">Uncharacterized protein</fullName>
    </submittedName>
</protein>
<dbReference type="AlphaFoldDB" id="A0A803M662"/>
<organism evidence="1 2">
    <name type="scientific">Chenopodium quinoa</name>
    <name type="common">Quinoa</name>
    <dbReference type="NCBI Taxonomy" id="63459"/>
    <lineage>
        <taxon>Eukaryota</taxon>
        <taxon>Viridiplantae</taxon>
        <taxon>Streptophyta</taxon>
        <taxon>Embryophyta</taxon>
        <taxon>Tracheophyta</taxon>
        <taxon>Spermatophyta</taxon>
        <taxon>Magnoliopsida</taxon>
        <taxon>eudicotyledons</taxon>
        <taxon>Gunneridae</taxon>
        <taxon>Pentapetalae</taxon>
        <taxon>Caryophyllales</taxon>
        <taxon>Chenopodiaceae</taxon>
        <taxon>Chenopodioideae</taxon>
        <taxon>Atripliceae</taxon>
        <taxon>Chenopodium</taxon>
    </lineage>
</organism>
<name>A0A803M662_CHEQI</name>
<accession>A0A803M662</accession>
<evidence type="ECO:0000313" key="2">
    <source>
        <dbReference type="Proteomes" id="UP000596660"/>
    </source>
</evidence>
<dbReference type="EnsemblPlants" id="AUR62023935-RA">
    <property type="protein sequence ID" value="AUR62023935-RA:cds"/>
    <property type="gene ID" value="AUR62023935"/>
</dbReference>
<evidence type="ECO:0000313" key="1">
    <source>
        <dbReference type="EnsemblPlants" id="AUR62023935-RA:cds"/>
    </source>
</evidence>